<keyword evidence="11" id="KW-1185">Reference proteome</keyword>
<keyword evidence="7 9" id="KW-1133">Transmembrane helix</keyword>
<protein>
    <submittedName>
        <fullName evidence="10">Basic amino acid/polyamine antiporter</fullName>
    </submittedName>
</protein>
<feature type="transmembrane region" description="Helical" evidence="9">
    <location>
        <begin position="103"/>
        <end position="126"/>
    </location>
</feature>
<evidence type="ECO:0000256" key="2">
    <source>
        <dbReference type="ARBA" id="ARBA00008220"/>
    </source>
</evidence>
<dbReference type="InterPro" id="IPR002293">
    <property type="entry name" value="AA/rel_permease1"/>
</dbReference>
<evidence type="ECO:0000256" key="4">
    <source>
        <dbReference type="ARBA" id="ARBA00022475"/>
    </source>
</evidence>
<evidence type="ECO:0000256" key="5">
    <source>
        <dbReference type="ARBA" id="ARBA00022692"/>
    </source>
</evidence>
<sequence>MTAPREARTTTNPKKRGIGLLGLIALVISSSIGSGVFALSTDISAAAAPGAAMLAWLVTGIGFIALANTFGRLSLERPDLDGIVAYAKEGFGPFVGFVSGWGYWLSIWIGNVAFGVMLATAIGYFFPPFSDGLTVGAVTFISVVNWLIVLLVNRGVEEASVVNVIVMICKLVPIFVFIVAMILVFSFDVFTADFWGTLANNLGGADAPGDVPTQVVNCFMVMMWVFVGMEGASVLGHRARNKADVSRATILGVAALVVIYVAASVLPYGYLPREELMRLGSPSMAYIFQEVVGPWGGAFISAGLIISIFGAWLSYTILASEAMNRMAQMELLPRFFVRLNRHGAPTACLVTTGIMIQVLSVVMLFSEAAYQFAYSLCTASIVISWGLAAAYMVKLSWPRRREGAGRAFALSLFATVFLTVAILLAGVDLLMLCCIAYVPGIVFFVMARKEHGASPVMRRWEMALAAALLVIAVVSAVMVASGAITI</sequence>
<feature type="transmembrane region" description="Helical" evidence="9">
    <location>
        <begin position="20"/>
        <end position="40"/>
    </location>
</feature>
<dbReference type="PANTHER" id="PTHR42770:SF4">
    <property type="entry name" value="ARGININE_ORNITHINE ANTIPORTER-RELATED"/>
    <property type="match status" value="1"/>
</dbReference>
<gene>
    <name evidence="10" type="ORF">QUW28_02645</name>
</gene>
<dbReference type="PIRSF" id="PIRSF006060">
    <property type="entry name" value="AA_transporter"/>
    <property type="match status" value="1"/>
</dbReference>
<name>A0ABT7V7C6_9ACTN</name>
<dbReference type="InterPro" id="IPR050367">
    <property type="entry name" value="APC_superfamily"/>
</dbReference>
<dbReference type="Proteomes" id="UP001529421">
    <property type="component" value="Unassembled WGS sequence"/>
</dbReference>
<feature type="transmembrane region" description="Helical" evidence="9">
    <location>
        <begin position="291"/>
        <end position="318"/>
    </location>
</feature>
<evidence type="ECO:0000256" key="7">
    <source>
        <dbReference type="ARBA" id="ARBA00022989"/>
    </source>
</evidence>
<comment type="subcellular location">
    <subcellularLocation>
        <location evidence="1">Cell membrane</location>
        <topology evidence="1">Multi-pass membrane protein</topology>
    </subcellularLocation>
</comment>
<evidence type="ECO:0000256" key="9">
    <source>
        <dbReference type="SAM" id="Phobius"/>
    </source>
</evidence>
<evidence type="ECO:0000256" key="3">
    <source>
        <dbReference type="ARBA" id="ARBA00022448"/>
    </source>
</evidence>
<keyword evidence="8 9" id="KW-0472">Membrane</keyword>
<proteinExistence type="inferred from homology"/>
<organism evidence="10 11">
    <name type="scientific">Enorma phocaeensis</name>
    <dbReference type="NCBI Taxonomy" id="1871019"/>
    <lineage>
        <taxon>Bacteria</taxon>
        <taxon>Bacillati</taxon>
        <taxon>Actinomycetota</taxon>
        <taxon>Coriobacteriia</taxon>
        <taxon>Coriobacteriales</taxon>
        <taxon>Coriobacteriaceae</taxon>
        <taxon>Enorma</taxon>
    </lineage>
</organism>
<dbReference type="InterPro" id="IPR004754">
    <property type="entry name" value="Amino_acid_antiprt"/>
</dbReference>
<evidence type="ECO:0000256" key="8">
    <source>
        <dbReference type="ARBA" id="ARBA00023136"/>
    </source>
</evidence>
<evidence type="ECO:0000256" key="1">
    <source>
        <dbReference type="ARBA" id="ARBA00004651"/>
    </source>
</evidence>
<accession>A0ABT7V7C6</accession>
<feature type="transmembrane region" description="Helical" evidence="9">
    <location>
        <begin position="214"/>
        <end position="236"/>
    </location>
</feature>
<evidence type="ECO:0000313" key="10">
    <source>
        <dbReference type="EMBL" id="MDM8274403.1"/>
    </source>
</evidence>
<feature type="transmembrane region" description="Helical" evidence="9">
    <location>
        <begin position="405"/>
        <end position="423"/>
    </location>
</feature>
<keyword evidence="6" id="KW-0029">Amino-acid transport</keyword>
<feature type="transmembrane region" description="Helical" evidence="9">
    <location>
        <begin position="164"/>
        <end position="187"/>
    </location>
</feature>
<comment type="caution">
    <text evidence="10">The sequence shown here is derived from an EMBL/GenBank/DDBJ whole genome shotgun (WGS) entry which is preliminary data.</text>
</comment>
<feature type="transmembrane region" description="Helical" evidence="9">
    <location>
        <begin position="248"/>
        <end position="271"/>
    </location>
</feature>
<feature type="transmembrane region" description="Helical" evidence="9">
    <location>
        <begin position="372"/>
        <end position="393"/>
    </location>
</feature>
<reference evidence="11" key="1">
    <citation type="submission" date="2023-06" db="EMBL/GenBank/DDBJ databases">
        <title>Identification and characterization of horizontal gene transfer across gut microbiota members of farm animals based on homology search.</title>
        <authorList>
            <person name="Zeman M."/>
            <person name="Kubasova T."/>
            <person name="Jahodarova E."/>
            <person name="Nykrynova M."/>
            <person name="Rychlik I."/>
        </authorList>
    </citation>
    <scope>NUCLEOTIDE SEQUENCE [LARGE SCALE GENOMIC DNA]</scope>
    <source>
        <strain evidence="11">154_Feed</strain>
    </source>
</reference>
<feature type="transmembrane region" description="Helical" evidence="9">
    <location>
        <begin position="429"/>
        <end position="448"/>
    </location>
</feature>
<feature type="transmembrane region" description="Helical" evidence="9">
    <location>
        <begin position="460"/>
        <end position="484"/>
    </location>
</feature>
<keyword evidence="5 9" id="KW-0812">Transmembrane</keyword>
<evidence type="ECO:0000313" key="11">
    <source>
        <dbReference type="Proteomes" id="UP001529421"/>
    </source>
</evidence>
<feature type="transmembrane region" description="Helical" evidence="9">
    <location>
        <begin position="46"/>
        <end position="67"/>
    </location>
</feature>
<dbReference type="Pfam" id="PF13520">
    <property type="entry name" value="AA_permease_2"/>
    <property type="match status" value="1"/>
</dbReference>
<comment type="similarity">
    <text evidence="2">Belongs to the amino acid-polyamine-organocation (APC) superfamily. Basic amino acid/polyamine antiporter (APA) (TC 2.A.3.2) family.</text>
</comment>
<dbReference type="PANTHER" id="PTHR42770">
    <property type="entry name" value="AMINO ACID TRANSPORTER-RELATED"/>
    <property type="match status" value="1"/>
</dbReference>
<dbReference type="Gene3D" id="1.20.1740.10">
    <property type="entry name" value="Amino acid/polyamine transporter I"/>
    <property type="match status" value="1"/>
</dbReference>
<feature type="transmembrane region" description="Helical" evidence="9">
    <location>
        <begin position="132"/>
        <end position="152"/>
    </location>
</feature>
<keyword evidence="4" id="KW-1003">Cell membrane</keyword>
<feature type="transmembrane region" description="Helical" evidence="9">
    <location>
        <begin position="344"/>
        <end position="366"/>
    </location>
</feature>
<dbReference type="RefSeq" id="WP_289544370.1">
    <property type="nucleotide sequence ID" value="NZ_JAUDDZ010000002.1"/>
</dbReference>
<dbReference type="NCBIfam" id="TIGR00905">
    <property type="entry name" value="2A0302"/>
    <property type="match status" value="1"/>
</dbReference>
<evidence type="ECO:0000256" key="6">
    <source>
        <dbReference type="ARBA" id="ARBA00022970"/>
    </source>
</evidence>
<keyword evidence="3" id="KW-0813">Transport</keyword>
<dbReference type="EMBL" id="JAUDDZ010000002">
    <property type="protein sequence ID" value="MDM8274403.1"/>
    <property type="molecule type" value="Genomic_DNA"/>
</dbReference>